<proteinExistence type="inferred from homology"/>
<keyword evidence="2 7" id="KW-0808">Transferase</keyword>
<organism evidence="9 10">
    <name type="scientific">Alicyclobacillus fodiniaquatilis</name>
    <dbReference type="NCBI Taxonomy" id="1661150"/>
    <lineage>
        <taxon>Bacteria</taxon>
        <taxon>Bacillati</taxon>
        <taxon>Bacillota</taxon>
        <taxon>Bacilli</taxon>
        <taxon>Bacillales</taxon>
        <taxon>Alicyclobacillaceae</taxon>
        <taxon>Alicyclobacillus</taxon>
    </lineage>
</organism>
<dbReference type="InterPro" id="IPR050267">
    <property type="entry name" value="Anti-sigma-factor_SerPK"/>
</dbReference>
<name>A0ABW4JFN2_9BACL</name>
<dbReference type="RefSeq" id="WP_377943007.1">
    <property type="nucleotide sequence ID" value="NZ_JBHUCX010000024.1"/>
</dbReference>
<evidence type="ECO:0000313" key="10">
    <source>
        <dbReference type="Proteomes" id="UP001597079"/>
    </source>
</evidence>
<keyword evidence="6 7" id="KW-0749">Sporulation</keyword>
<dbReference type="PANTHER" id="PTHR35526">
    <property type="entry name" value="ANTI-SIGMA-F FACTOR RSBW-RELATED"/>
    <property type="match status" value="1"/>
</dbReference>
<comment type="catalytic activity">
    <reaction evidence="7">
        <text>L-threonyl-[protein] + ATP = O-phospho-L-threonyl-[protein] + ADP + H(+)</text>
        <dbReference type="Rhea" id="RHEA:46608"/>
        <dbReference type="Rhea" id="RHEA-COMP:11060"/>
        <dbReference type="Rhea" id="RHEA-COMP:11605"/>
        <dbReference type="ChEBI" id="CHEBI:15378"/>
        <dbReference type="ChEBI" id="CHEBI:30013"/>
        <dbReference type="ChEBI" id="CHEBI:30616"/>
        <dbReference type="ChEBI" id="CHEBI:61977"/>
        <dbReference type="ChEBI" id="CHEBI:456216"/>
        <dbReference type="EC" id="2.7.11.1"/>
    </reaction>
</comment>
<dbReference type="SMART" id="SM00387">
    <property type="entry name" value="HATPase_c"/>
    <property type="match status" value="1"/>
</dbReference>
<evidence type="ECO:0000256" key="4">
    <source>
        <dbReference type="ARBA" id="ARBA00022777"/>
    </source>
</evidence>
<evidence type="ECO:0000313" key="9">
    <source>
        <dbReference type="EMBL" id="MFD1675102.1"/>
    </source>
</evidence>
<protein>
    <recommendedName>
        <fullName evidence="7">Anti-sigma F factor</fullName>
        <ecNumber evidence="7">2.7.11.1</ecNumber>
    </recommendedName>
    <alternativeName>
        <fullName evidence="7">Stage II sporulation protein AB</fullName>
    </alternativeName>
</protein>
<evidence type="ECO:0000256" key="1">
    <source>
        <dbReference type="ARBA" id="ARBA00022527"/>
    </source>
</evidence>
<evidence type="ECO:0000259" key="8">
    <source>
        <dbReference type="SMART" id="SM00387"/>
    </source>
</evidence>
<comment type="similarity">
    <text evidence="7">Belongs to the anti-sigma-factor family.</text>
</comment>
<accession>A0ABW4JFN2</accession>
<keyword evidence="5 7" id="KW-0067">ATP-binding</keyword>
<dbReference type="NCBIfam" id="TIGR01925">
    <property type="entry name" value="spIIAB"/>
    <property type="match status" value="1"/>
</dbReference>
<dbReference type="InterPro" id="IPR010194">
    <property type="entry name" value="Anti-sigma_F"/>
</dbReference>
<evidence type="ECO:0000256" key="2">
    <source>
        <dbReference type="ARBA" id="ARBA00022679"/>
    </source>
</evidence>
<gene>
    <name evidence="7 9" type="primary">spoIIAB</name>
    <name evidence="9" type="ORF">ACFSB2_10390</name>
</gene>
<dbReference type="EC" id="2.7.11.1" evidence="7"/>
<comment type="catalytic activity">
    <reaction evidence="7">
        <text>L-seryl-[protein] + ATP = O-phospho-L-seryl-[protein] + ADP + H(+)</text>
        <dbReference type="Rhea" id="RHEA:17989"/>
        <dbReference type="Rhea" id="RHEA-COMP:9863"/>
        <dbReference type="Rhea" id="RHEA-COMP:11604"/>
        <dbReference type="ChEBI" id="CHEBI:15378"/>
        <dbReference type="ChEBI" id="CHEBI:29999"/>
        <dbReference type="ChEBI" id="CHEBI:30616"/>
        <dbReference type="ChEBI" id="CHEBI:83421"/>
        <dbReference type="ChEBI" id="CHEBI:456216"/>
        <dbReference type="EC" id="2.7.11.1"/>
    </reaction>
</comment>
<dbReference type="PANTHER" id="PTHR35526:SF3">
    <property type="entry name" value="ANTI-SIGMA-F FACTOR RSBW"/>
    <property type="match status" value="1"/>
</dbReference>
<evidence type="ECO:0000256" key="6">
    <source>
        <dbReference type="ARBA" id="ARBA00022969"/>
    </source>
</evidence>
<dbReference type="InterPro" id="IPR036890">
    <property type="entry name" value="HATPase_C_sf"/>
</dbReference>
<keyword evidence="1 7" id="KW-0723">Serine/threonine-protein kinase</keyword>
<evidence type="ECO:0000256" key="3">
    <source>
        <dbReference type="ARBA" id="ARBA00022741"/>
    </source>
</evidence>
<dbReference type="InterPro" id="IPR003594">
    <property type="entry name" value="HATPase_dom"/>
</dbReference>
<comment type="caution">
    <text evidence="9">The sequence shown here is derived from an EMBL/GenBank/DDBJ whole genome shotgun (WGS) entry which is preliminary data.</text>
</comment>
<keyword evidence="10" id="KW-1185">Reference proteome</keyword>
<comment type="function">
    <text evidence="7">Binds to sigma F and blocks its ability to form an RNA polymerase holoenzyme (E-sigma F). Phosphorylates SpoIIAA on a serine residue. This phosphorylation may enable SpoIIAA to act as an anti-anti-sigma factor that counteracts SpoIIAB and thus releases sigma F from inhibition.</text>
</comment>
<reference evidence="10" key="1">
    <citation type="journal article" date="2019" name="Int. J. Syst. Evol. Microbiol.">
        <title>The Global Catalogue of Microorganisms (GCM) 10K type strain sequencing project: providing services to taxonomists for standard genome sequencing and annotation.</title>
        <authorList>
            <consortium name="The Broad Institute Genomics Platform"/>
            <consortium name="The Broad Institute Genome Sequencing Center for Infectious Disease"/>
            <person name="Wu L."/>
            <person name="Ma J."/>
        </authorList>
    </citation>
    <scope>NUCLEOTIDE SEQUENCE [LARGE SCALE GENOMIC DNA]</scope>
    <source>
        <strain evidence="10">CGMCC 1.12286</strain>
    </source>
</reference>
<dbReference type="SUPFAM" id="SSF55874">
    <property type="entry name" value="ATPase domain of HSP90 chaperone/DNA topoisomerase II/histidine kinase"/>
    <property type="match status" value="1"/>
</dbReference>
<dbReference type="Proteomes" id="UP001597079">
    <property type="component" value="Unassembled WGS sequence"/>
</dbReference>
<dbReference type="GO" id="GO:0004674">
    <property type="term" value="F:protein serine/threonine kinase activity"/>
    <property type="evidence" value="ECO:0007669"/>
    <property type="project" value="UniProtKB-EC"/>
</dbReference>
<evidence type="ECO:0000256" key="5">
    <source>
        <dbReference type="ARBA" id="ARBA00022840"/>
    </source>
</evidence>
<evidence type="ECO:0000256" key="7">
    <source>
        <dbReference type="HAMAP-Rule" id="MF_00637"/>
    </source>
</evidence>
<dbReference type="EMBL" id="JBHUCX010000024">
    <property type="protein sequence ID" value="MFD1675102.1"/>
    <property type="molecule type" value="Genomic_DNA"/>
</dbReference>
<sequence length="155" mass="17249">MKVEYVASQPKVDNYVRLQFPSCSENESLARVAVAAFVAQLDPTMEELTELKTAVSEAVTNAIIHGYEEREGDVQIECAIYDRTVRIVITDRGIGISDIEEARQPLYTSRPELERSGMGLTIMESFVDELEVESTVGEGTRVTMIKSFGADPNRK</sequence>
<dbReference type="HAMAP" id="MF_00637">
    <property type="entry name" value="Anti_sigma_F"/>
    <property type="match status" value="1"/>
</dbReference>
<dbReference type="Gene3D" id="3.30.565.10">
    <property type="entry name" value="Histidine kinase-like ATPase, C-terminal domain"/>
    <property type="match status" value="1"/>
</dbReference>
<keyword evidence="4 7" id="KW-0418">Kinase</keyword>
<dbReference type="Pfam" id="PF13581">
    <property type="entry name" value="HATPase_c_2"/>
    <property type="match status" value="1"/>
</dbReference>
<feature type="domain" description="Histidine kinase/HSP90-like ATPase" evidence="8">
    <location>
        <begin position="46"/>
        <end position="150"/>
    </location>
</feature>
<keyword evidence="3 7" id="KW-0547">Nucleotide-binding</keyword>